<dbReference type="InterPro" id="IPR012337">
    <property type="entry name" value="RNaseH-like_sf"/>
</dbReference>
<dbReference type="EMBL" id="CACVBM020000222">
    <property type="protein sequence ID" value="CAA7016228.1"/>
    <property type="molecule type" value="Genomic_DNA"/>
</dbReference>
<dbReference type="PANTHER" id="PTHR13620:SF59">
    <property type="entry name" value="POLYNUCLEOTIDYL TRANSFERASE, RIBONUCLEASE H-LIKE SUPERFAMILY PROTEIN"/>
    <property type="match status" value="1"/>
</dbReference>
<protein>
    <recommendedName>
        <fullName evidence="4">3'-5' exonuclease domain-containing protein</fullName>
    </recommendedName>
</protein>
<dbReference type="GO" id="GO:0005634">
    <property type="term" value="C:nucleus"/>
    <property type="evidence" value="ECO:0007669"/>
    <property type="project" value="TreeGrafter"/>
</dbReference>
<dbReference type="GO" id="GO:0006139">
    <property type="term" value="P:nucleobase-containing compound metabolic process"/>
    <property type="evidence" value="ECO:0007669"/>
    <property type="project" value="InterPro"/>
</dbReference>
<dbReference type="CDD" id="cd06141">
    <property type="entry name" value="WRN_exo"/>
    <property type="match status" value="1"/>
</dbReference>
<dbReference type="GO" id="GO:0008408">
    <property type="term" value="F:3'-5' exonuclease activity"/>
    <property type="evidence" value="ECO:0007669"/>
    <property type="project" value="InterPro"/>
</dbReference>
<feature type="domain" description="3'-5' exonuclease" evidence="4">
    <location>
        <begin position="99"/>
        <end position="267"/>
    </location>
</feature>
<evidence type="ECO:0000256" key="1">
    <source>
        <dbReference type="ARBA" id="ARBA00022722"/>
    </source>
</evidence>
<dbReference type="Proteomes" id="UP000467841">
    <property type="component" value="Unassembled WGS sequence"/>
</dbReference>
<dbReference type="InterPro" id="IPR051132">
    <property type="entry name" value="3-5_Exonuclease_domain"/>
</dbReference>
<dbReference type="Pfam" id="PF01612">
    <property type="entry name" value="DNA_pol_A_exo1"/>
    <property type="match status" value="1"/>
</dbReference>
<feature type="compositionally biased region" description="Low complexity" evidence="3">
    <location>
        <begin position="96"/>
        <end position="116"/>
    </location>
</feature>
<dbReference type="InterPro" id="IPR002562">
    <property type="entry name" value="3'-5'_exonuclease_dom"/>
</dbReference>
<dbReference type="GO" id="GO:0003676">
    <property type="term" value="F:nucleic acid binding"/>
    <property type="evidence" value="ECO:0007669"/>
    <property type="project" value="InterPro"/>
</dbReference>
<evidence type="ECO:0000313" key="6">
    <source>
        <dbReference type="Proteomes" id="UP000467841"/>
    </source>
</evidence>
<keyword evidence="6" id="KW-1185">Reference proteome</keyword>
<dbReference type="InterPro" id="IPR036397">
    <property type="entry name" value="RNaseH_sf"/>
</dbReference>
<gene>
    <name evidence="5" type="ORF">MERR_LOCUS3463</name>
</gene>
<evidence type="ECO:0000256" key="3">
    <source>
        <dbReference type="SAM" id="MobiDB-lite"/>
    </source>
</evidence>
<dbReference type="GO" id="GO:0005737">
    <property type="term" value="C:cytoplasm"/>
    <property type="evidence" value="ECO:0007669"/>
    <property type="project" value="TreeGrafter"/>
</dbReference>
<dbReference type="PANTHER" id="PTHR13620">
    <property type="entry name" value="3-5 EXONUCLEASE"/>
    <property type="match status" value="1"/>
</dbReference>
<organism evidence="5 6">
    <name type="scientific">Microthlaspi erraticum</name>
    <dbReference type="NCBI Taxonomy" id="1685480"/>
    <lineage>
        <taxon>Eukaryota</taxon>
        <taxon>Viridiplantae</taxon>
        <taxon>Streptophyta</taxon>
        <taxon>Embryophyta</taxon>
        <taxon>Tracheophyta</taxon>
        <taxon>Spermatophyta</taxon>
        <taxon>Magnoliopsida</taxon>
        <taxon>eudicotyledons</taxon>
        <taxon>Gunneridae</taxon>
        <taxon>Pentapetalae</taxon>
        <taxon>rosids</taxon>
        <taxon>malvids</taxon>
        <taxon>Brassicales</taxon>
        <taxon>Brassicaceae</taxon>
        <taxon>Coluteocarpeae</taxon>
        <taxon>Microthlaspi</taxon>
    </lineage>
</organism>
<sequence length="270" mass="30398">MAPTIRTVVDYSTHQEHSVDFFGNKLLVTVTRTASIISQWIRNIEPYNRRPYSSHPFVVGVGVQWTPAGYHSGYPRDSSYSDGSYYGDSSPGNYNGNAPRNSYYSNPPPANNYAVSRQRSSYADPSPRGYNVDPEADTLQLCVGNRCLIIQLSHCDRVPDELRSLLADPETIYFGVWNHQDARKLAGCRHRLVTRKLLDIKDYVKDSTGRSMSDCSFEAIVKECMGYHGVRLDGEISMSDWSVYNLCNEQILQASLDAYVCAQIGVWLRG</sequence>
<evidence type="ECO:0000259" key="4">
    <source>
        <dbReference type="SMART" id="SM00474"/>
    </source>
</evidence>
<evidence type="ECO:0000256" key="2">
    <source>
        <dbReference type="ARBA" id="ARBA00022801"/>
    </source>
</evidence>
<evidence type="ECO:0000313" key="5">
    <source>
        <dbReference type="EMBL" id="CAA7016228.1"/>
    </source>
</evidence>
<reference evidence="5" key="1">
    <citation type="submission" date="2020-01" db="EMBL/GenBank/DDBJ databases">
        <authorList>
            <person name="Mishra B."/>
        </authorList>
    </citation>
    <scope>NUCLEOTIDE SEQUENCE [LARGE SCALE GENOMIC DNA]</scope>
</reference>
<name>A0A6D2HJC4_9BRAS</name>
<dbReference type="SMART" id="SM00474">
    <property type="entry name" value="35EXOc"/>
    <property type="match status" value="1"/>
</dbReference>
<comment type="caution">
    <text evidence="5">The sequence shown here is derived from an EMBL/GenBank/DDBJ whole genome shotgun (WGS) entry which is preliminary data.</text>
</comment>
<proteinExistence type="predicted"/>
<accession>A0A6D2HJC4</accession>
<dbReference type="SUPFAM" id="SSF53098">
    <property type="entry name" value="Ribonuclease H-like"/>
    <property type="match status" value="1"/>
</dbReference>
<dbReference type="Gene3D" id="3.30.420.10">
    <property type="entry name" value="Ribonuclease H-like superfamily/Ribonuclease H"/>
    <property type="match status" value="1"/>
</dbReference>
<dbReference type="AlphaFoldDB" id="A0A6D2HJC4"/>
<dbReference type="OrthoDB" id="10261556at2759"/>
<keyword evidence="1" id="KW-0540">Nuclease</keyword>
<keyword evidence="2" id="KW-0378">Hydrolase</keyword>
<feature type="region of interest" description="Disordered" evidence="3">
    <location>
        <begin position="96"/>
        <end position="130"/>
    </location>
</feature>